<dbReference type="EMBL" id="VIGH01000002">
    <property type="protein sequence ID" value="TQF74070.1"/>
    <property type="molecule type" value="Genomic_DNA"/>
</dbReference>
<comment type="caution">
    <text evidence="2">The sequence shown here is derived from an EMBL/GenBank/DDBJ whole genome shotgun (WGS) entry which is preliminary data.</text>
</comment>
<dbReference type="OrthoDB" id="4466921at2"/>
<name>A0A541BP51_9NOCA</name>
<dbReference type="RefSeq" id="WP_142095849.1">
    <property type="nucleotide sequence ID" value="NZ_VIGH01000002.1"/>
</dbReference>
<accession>A0A541BP51</accession>
<protein>
    <submittedName>
        <fullName evidence="2">Uncharacterized protein</fullName>
    </submittedName>
</protein>
<gene>
    <name evidence="2" type="ORF">FK531_05290</name>
</gene>
<evidence type="ECO:0000313" key="2">
    <source>
        <dbReference type="EMBL" id="TQF74070.1"/>
    </source>
</evidence>
<feature type="chain" id="PRO_5021924739" evidence="1">
    <location>
        <begin position="28"/>
        <end position="68"/>
    </location>
</feature>
<reference evidence="2 3" key="1">
    <citation type="submission" date="2019-06" db="EMBL/GenBank/DDBJ databases">
        <title>Rhodococcus spaelei sp. nov., isolated from a cave.</title>
        <authorList>
            <person name="Lee S.D."/>
        </authorList>
    </citation>
    <scope>NUCLEOTIDE SEQUENCE [LARGE SCALE GENOMIC DNA]</scope>
    <source>
        <strain evidence="2 3">C9-5</strain>
    </source>
</reference>
<evidence type="ECO:0000313" key="3">
    <source>
        <dbReference type="Proteomes" id="UP000316256"/>
    </source>
</evidence>
<organism evidence="2 3">
    <name type="scientific">Rhodococcus spelaei</name>
    <dbReference type="NCBI Taxonomy" id="2546320"/>
    <lineage>
        <taxon>Bacteria</taxon>
        <taxon>Bacillati</taxon>
        <taxon>Actinomycetota</taxon>
        <taxon>Actinomycetes</taxon>
        <taxon>Mycobacteriales</taxon>
        <taxon>Nocardiaceae</taxon>
        <taxon>Rhodococcus</taxon>
    </lineage>
</organism>
<keyword evidence="3" id="KW-1185">Reference proteome</keyword>
<proteinExistence type="predicted"/>
<evidence type="ECO:0000256" key="1">
    <source>
        <dbReference type="SAM" id="SignalP"/>
    </source>
</evidence>
<dbReference type="AlphaFoldDB" id="A0A541BP51"/>
<keyword evidence="1" id="KW-0732">Signal</keyword>
<feature type="signal peptide" evidence="1">
    <location>
        <begin position="1"/>
        <end position="27"/>
    </location>
</feature>
<sequence length="68" mass="6658">MNYSRGTAVLAAIVGAGSLALAPSASAATRVNEPGRYVAEFTFDAPGGSPAATTLTFDALPSPLGSSS</sequence>
<dbReference type="Proteomes" id="UP000316256">
    <property type="component" value="Unassembled WGS sequence"/>
</dbReference>